<dbReference type="RefSeq" id="WP_209975831.1">
    <property type="nucleotide sequence ID" value="NZ_JAGGLB010000022.1"/>
</dbReference>
<dbReference type="SUPFAM" id="SSF53756">
    <property type="entry name" value="UDP-Glycosyltransferase/glycogen phosphorylase"/>
    <property type="match status" value="1"/>
</dbReference>
<evidence type="ECO:0000313" key="3">
    <source>
        <dbReference type="EMBL" id="MBP1993963.1"/>
    </source>
</evidence>
<sequence length="425" mass="47550">MKTNPNPKPNPMKILFMSWAYPKENTPYLGIWAHQQAKALQEQGIAVEVVNMVPYVPQIAGIVSGKMKQYAEIPKQEQFDGILVQHPKFLRTKPESVLDQWLFHFFWLQSKRIAAELGKTMDLRLYHLIHAHNLFPDGAIAYFLHKKYNIPYILTLHAIDKFNSPPAQGRQKKLSGQILLAAEKVLVVSKRVKRNIHPYVNEERLQLLYNTFWTGKTDKIVSTDKTDKTDNTGITGKNGSGPQAGKTIVTIASLIESKGIDILIRAFNEAVRQHPEYELMIIGGGPKLQVLTQLSEQLQVNSRVTFTGALEHAEAMVLLAQASIFCLPSWEEAFGVVYAEAMSFAIPVIGCVGEGIEDIVADRVNGVLVEPKSVEALETALLFLIENEETARQIGIRGKESISELHSDIFGEKLVEIYSDILIAP</sequence>
<name>A0ABS4J2B7_9BACL</name>
<feature type="domain" description="Glycosyl transferase family 1" evidence="1">
    <location>
        <begin position="245"/>
        <end position="400"/>
    </location>
</feature>
<dbReference type="PANTHER" id="PTHR45947:SF14">
    <property type="entry name" value="SLL1723 PROTEIN"/>
    <property type="match status" value="1"/>
</dbReference>
<evidence type="ECO:0000259" key="2">
    <source>
        <dbReference type="Pfam" id="PF13439"/>
    </source>
</evidence>
<comment type="caution">
    <text evidence="3">The sequence shown here is derived from an EMBL/GenBank/DDBJ whole genome shotgun (WGS) entry which is preliminary data.</text>
</comment>
<dbReference type="Proteomes" id="UP001519287">
    <property type="component" value="Unassembled WGS sequence"/>
</dbReference>
<dbReference type="InterPro" id="IPR001296">
    <property type="entry name" value="Glyco_trans_1"/>
</dbReference>
<dbReference type="EMBL" id="JAGGLB010000022">
    <property type="protein sequence ID" value="MBP1993963.1"/>
    <property type="molecule type" value="Genomic_DNA"/>
</dbReference>
<reference evidence="3 4" key="1">
    <citation type="submission" date="2021-03" db="EMBL/GenBank/DDBJ databases">
        <title>Genomic Encyclopedia of Type Strains, Phase IV (KMG-IV): sequencing the most valuable type-strain genomes for metagenomic binning, comparative biology and taxonomic classification.</title>
        <authorList>
            <person name="Goeker M."/>
        </authorList>
    </citation>
    <scope>NUCLEOTIDE SEQUENCE [LARGE SCALE GENOMIC DNA]</scope>
    <source>
        <strain evidence="3 4">DSM 26048</strain>
    </source>
</reference>
<evidence type="ECO:0000313" key="4">
    <source>
        <dbReference type="Proteomes" id="UP001519287"/>
    </source>
</evidence>
<dbReference type="InterPro" id="IPR028098">
    <property type="entry name" value="Glyco_trans_4-like_N"/>
</dbReference>
<keyword evidence="4" id="KW-1185">Reference proteome</keyword>
<feature type="domain" description="Glycosyltransferase subfamily 4-like N-terminal" evidence="2">
    <location>
        <begin position="33"/>
        <end position="210"/>
    </location>
</feature>
<dbReference type="Gene3D" id="3.40.50.2000">
    <property type="entry name" value="Glycogen Phosphorylase B"/>
    <property type="match status" value="2"/>
</dbReference>
<evidence type="ECO:0000259" key="1">
    <source>
        <dbReference type="Pfam" id="PF00534"/>
    </source>
</evidence>
<dbReference type="Pfam" id="PF13439">
    <property type="entry name" value="Glyco_transf_4"/>
    <property type="match status" value="1"/>
</dbReference>
<dbReference type="InterPro" id="IPR050194">
    <property type="entry name" value="Glycosyltransferase_grp1"/>
</dbReference>
<organism evidence="3 4">
    <name type="scientific">Paenibacillus eucommiae</name>
    <dbReference type="NCBI Taxonomy" id="1355755"/>
    <lineage>
        <taxon>Bacteria</taxon>
        <taxon>Bacillati</taxon>
        <taxon>Bacillota</taxon>
        <taxon>Bacilli</taxon>
        <taxon>Bacillales</taxon>
        <taxon>Paenibacillaceae</taxon>
        <taxon>Paenibacillus</taxon>
    </lineage>
</organism>
<protein>
    <submittedName>
        <fullName evidence="3">Glycosyltransferase involved in cell wall biosynthesis</fullName>
    </submittedName>
</protein>
<dbReference type="PANTHER" id="PTHR45947">
    <property type="entry name" value="SULFOQUINOVOSYL TRANSFERASE SQD2"/>
    <property type="match status" value="1"/>
</dbReference>
<gene>
    <name evidence="3" type="ORF">J2Z66_005589</name>
</gene>
<dbReference type="Pfam" id="PF00534">
    <property type="entry name" value="Glycos_transf_1"/>
    <property type="match status" value="1"/>
</dbReference>
<proteinExistence type="predicted"/>
<accession>A0ABS4J2B7</accession>